<gene>
    <name evidence="1" type="ORF">BJ138DRAFT_1088843</name>
</gene>
<organism evidence="1 2">
    <name type="scientific">Hygrophoropsis aurantiaca</name>
    <dbReference type="NCBI Taxonomy" id="72124"/>
    <lineage>
        <taxon>Eukaryota</taxon>
        <taxon>Fungi</taxon>
        <taxon>Dikarya</taxon>
        <taxon>Basidiomycota</taxon>
        <taxon>Agaricomycotina</taxon>
        <taxon>Agaricomycetes</taxon>
        <taxon>Agaricomycetidae</taxon>
        <taxon>Boletales</taxon>
        <taxon>Coniophorineae</taxon>
        <taxon>Hygrophoropsidaceae</taxon>
        <taxon>Hygrophoropsis</taxon>
    </lineage>
</organism>
<dbReference type="Proteomes" id="UP000790377">
    <property type="component" value="Unassembled WGS sequence"/>
</dbReference>
<accession>A0ACB8AAX7</accession>
<dbReference type="EMBL" id="MU267740">
    <property type="protein sequence ID" value="KAH7909823.1"/>
    <property type="molecule type" value="Genomic_DNA"/>
</dbReference>
<name>A0ACB8AAX7_9AGAM</name>
<sequence>MSTANLPGYPTLPPSSHTPLYTPNPQHDEYRLAMTRRLRPNRPPGEFVKQAKHGAVCLRLVGQDDHASFPTYGYAASVQGTVEINKAEGVTSVEVKIEGRLKLKEIAGGGSVLHKLFLNQVILWVRDRTRDTPCPSSLSFSLSLPTTFSDGDKTYPLPPTHESHLDGLPGFEANIDYTVGTLVVKPNAMVPNLVKSALFKNDSWAVVTPFVYYPRTRPSVPLPKPLTAVALYRGFAETPPWKSFPTTISAARGGLQDIVTKLYLPATRIFCFHQPIPFHITFTSSAMSLAAFLPLGPVASLLSPKKQFTRMQLLRQITVDVGGYRMKNESKTDIWRVDSIGEGVFRHAGDGPDWVSFSGELFIDSGAKIGGFKAGCLSVRDYMVLSMIPSDAIRAPFKELRHVVPIRLATDAWTDSDSSFDALGARYGPPSLPSSDELQAAPELRYNS</sequence>
<keyword evidence="2" id="KW-1185">Reference proteome</keyword>
<comment type="caution">
    <text evidence="1">The sequence shown here is derived from an EMBL/GenBank/DDBJ whole genome shotgun (WGS) entry which is preliminary data.</text>
</comment>
<evidence type="ECO:0000313" key="1">
    <source>
        <dbReference type="EMBL" id="KAH7909823.1"/>
    </source>
</evidence>
<protein>
    <submittedName>
        <fullName evidence="1">Uncharacterized protein</fullName>
    </submittedName>
</protein>
<evidence type="ECO:0000313" key="2">
    <source>
        <dbReference type="Proteomes" id="UP000790377"/>
    </source>
</evidence>
<reference evidence="1" key="1">
    <citation type="journal article" date="2021" name="New Phytol.">
        <title>Evolutionary innovations through gain and loss of genes in the ectomycorrhizal Boletales.</title>
        <authorList>
            <person name="Wu G."/>
            <person name="Miyauchi S."/>
            <person name="Morin E."/>
            <person name="Kuo A."/>
            <person name="Drula E."/>
            <person name="Varga T."/>
            <person name="Kohler A."/>
            <person name="Feng B."/>
            <person name="Cao Y."/>
            <person name="Lipzen A."/>
            <person name="Daum C."/>
            <person name="Hundley H."/>
            <person name="Pangilinan J."/>
            <person name="Johnson J."/>
            <person name="Barry K."/>
            <person name="LaButti K."/>
            <person name="Ng V."/>
            <person name="Ahrendt S."/>
            <person name="Min B."/>
            <person name="Choi I.G."/>
            <person name="Park H."/>
            <person name="Plett J.M."/>
            <person name="Magnuson J."/>
            <person name="Spatafora J.W."/>
            <person name="Nagy L.G."/>
            <person name="Henrissat B."/>
            <person name="Grigoriev I.V."/>
            <person name="Yang Z.L."/>
            <person name="Xu J."/>
            <person name="Martin F.M."/>
        </authorList>
    </citation>
    <scope>NUCLEOTIDE SEQUENCE</scope>
    <source>
        <strain evidence="1">ATCC 28755</strain>
    </source>
</reference>
<proteinExistence type="predicted"/>